<feature type="region of interest" description="Disordered" evidence="1">
    <location>
        <begin position="1"/>
        <end position="34"/>
    </location>
</feature>
<evidence type="ECO:0000313" key="3">
    <source>
        <dbReference type="Proteomes" id="UP001142610"/>
    </source>
</evidence>
<name>A0A9X2RJ94_9PROT</name>
<dbReference type="EMBL" id="JANIBC010000002">
    <property type="protein sequence ID" value="MCQ8184562.1"/>
    <property type="molecule type" value="Genomic_DNA"/>
</dbReference>
<dbReference type="InterPro" id="IPR008557">
    <property type="entry name" value="PhoX"/>
</dbReference>
<accession>A0A9X2RJ94</accession>
<proteinExistence type="predicted"/>
<sequence length="700" mass="76558">MRASSSTEPNNLDNSAMHDDKENVGSNRSGNRPFADILARTPSRRHMLQGSLATAAAGFLVPNVIGKAEAQGFGRNQDLIDFKTVSLAEAQTDLASPSISDDYEYQVLIPWGTPIEPGIVREFDGDPNNRPTSAEAPLQVGIGHDGMWYFPLDDQGRGRGSSFRRNLFSSNEGMLCVNHEFGQTSTVLGKVVPESLDDVRIMQAVHGVSVVKIERAGNGRWDVAASKNARRITVNTPVAFSGPVAGSEQLDNENGNIPLGTVNNCGSGPTPWGTYLTCEENFNGYFGVQGSINGSDTVPQPETFSFRDALSVQGLDRYGFDNDGFNYYWHEFDGRFDLSDEEYANEHKRFGWIVEIDPMNARQVPTKRTAMGRFKHEAVAIGTSRRGRAVPFGTDGQVVAYMGDDERFDYCYRFVSDETSWQRAIAQGRNPLDFGKLFVAKFFEPAEGSLEGRGEWLEITRNDPLLAAAFKDDAEMLVFTRIAADILGATPMDRPEWTTIGARNGWPDGSVYWTLTNNSRRDGGTGFRPGVSPSGGQSFNLGAEGPNTEVDNPDGYILKTTDDGRGYTGKGFSWEVFILASSTRDTENVFTDPDAAYADPFGRLFIGTDGGQPNGINNQLVVFDTTKPDAEPQRLFTGVDGDEITGWATTPDYRTAFTNSQHPGNGDPSVTNFPAPRDNFTIPRDCTVVIRRKDGGVVGS</sequence>
<organism evidence="2 3">
    <name type="scientific">Parvularcula maris</name>
    <dbReference type="NCBI Taxonomy" id="2965077"/>
    <lineage>
        <taxon>Bacteria</taxon>
        <taxon>Pseudomonadati</taxon>
        <taxon>Pseudomonadota</taxon>
        <taxon>Alphaproteobacteria</taxon>
        <taxon>Parvularculales</taxon>
        <taxon>Parvularculaceae</taxon>
        <taxon>Parvularcula</taxon>
    </lineage>
</organism>
<protein>
    <submittedName>
        <fullName evidence="2">DUF839 domain-containing protein</fullName>
    </submittedName>
</protein>
<feature type="region of interest" description="Disordered" evidence="1">
    <location>
        <begin position="659"/>
        <end position="678"/>
    </location>
</feature>
<feature type="compositionally biased region" description="Polar residues" evidence="1">
    <location>
        <begin position="1"/>
        <end position="14"/>
    </location>
</feature>
<dbReference type="Pfam" id="PF05787">
    <property type="entry name" value="PhoX"/>
    <property type="match status" value="1"/>
</dbReference>
<feature type="compositionally biased region" description="Polar residues" evidence="1">
    <location>
        <begin position="659"/>
        <end position="672"/>
    </location>
</feature>
<comment type="caution">
    <text evidence="2">The sequence shown here is derived from an EMBL/GenBank/DDBJ whole genome shotgun (WGS) entry which is preliminary data.</text>
</comment>
<evidence type="ECO:0000313" key="2">
    <source>
        <dbReference type="EMBL" id="MCQ8184562.1"/>
    </source>
</evidence>
<keyword evidence="3" id="KW-1185">Reference proteome</keyword>
<dbReference type="InterPro" id="IPR006311">
    <property type="entry name" value="TAT_signal"/>
</dbReference>
<reference evidence="2" key="1">
    <citation type="submission" date="2022-07" db="EMBL/GenBank/DDBJ databases">
        <title>Parvularcula maris sp. nov., an algicidal bacterium isolated from seawater.</title>
        <authorList>
            <person name="Li F."/>
        </authorList>
    </citation>
    <scope>NUCLEOTIDE SEQUENCE</scope>
    <source>
        <strain evidence="2">BGMRC 0090</strain>
    </source>
</reference>
<dbReference type="RefSeq" id="WP_256618410.1">
    <property type="nucleotide sequence ID" value="NZ_JANIBC010000002.1"/>
</dbReference>
<dbReference type="AlphaFoldDB" id="A0A9X2RJ94"/>
<gene>
    <name evidence="2" type="ORF">NOG11_04095</name>
</gene>
<dbReference type="Proteomes" id="UP001142610">
    <property type="component" value="Unassembled WGS sequence"/>
</dbReference>
<evidence type="ECO:0000256" key="1">
    <source>
        <dbReference type="SAM" id="MobiDB-lite"/>
    </source>
</evidence>
<dbReference type="PROSITE" id="PS51318">
    <property type="entry name" value="TAT"/>
    <property type="match status" value="1"/>
</dbReference>
<dbReference type="PANTHER" id="PTHR35399:SF2">
    <property type="entry name" value="DUF839 DOMAIN-CONTAINING PROTEIN"/>
    <property type="match status" value="1"/>
</dbReference>
<dbReference type="PANTHER" id="PTHR35399">
    <property type="entry name" value="SLR8030 PROTEIN"/>
    <property type="match status" value="1"/>
</dbReference>